<gene>
    <name evidence="2" type="ORF">FHK04_05210</name>
</gene>
<reference evidence="2 3" key="1">
    <citation type="submission" date="2019-06" db="EMBL/GenBank/DDBJ databases">
        <title>Description Trichococcus psychrophilus sp. nov., isolated from a cold spring, by genomic and phenotypic analyses.</title>
        <authorList>
            <person name="Zakharyuk A."/>
        </authorList>
    </citation>
    <scope>NUCLEOTIDE SEQUENCE [LARGE SCALE GENOMIC DNA]</scope>
    <source>
        <strain evidence="2 3">SKBG</strain>
    </source>
</reference>
<dbReference type="Pfam" id="PF08000">
    <property type="entry name" value="bPH_1"/>
    <property type="match status" value="1"/>
</dbReference>
<evidence type="ECO:0000313" key="2">
    <source>
        <dbReference type="EMBL" id="TNV68923.1"/>
    </source>
</evidence>
<dbReference type="EMBL" id="VENO01000002">
    <property type="protein sequence ID" value="TNV68923.1"/>
    <property type="molecule type" value="Genomic_DNA"/>
</dbReference>
<dbReference type="Proteomes" id="UP000313395">
    <property type="component" value="Unassembled WGS sequence"/>
</dbReference>
<dbReference type="Gene3D" id="2.30.29.50">
    <property type="entry name" value="Bacterial Pleckstrin homology domain"/>
    <property type="match status" value="1"/>
</dbReference>
<organism evidence="2 3">
    <name type="scientific">Trichococcus shcherbakoviae subsp. psychrophilus</name>
    <dbReference type="NCBI Taxonomy" id="2585775"/>
    <lineage>
        <taxon>Bacteria</taxon>
        <taxon>Bacillati</taxon>
        <taxon>Bacillota</taxon>
        <taxon>Bacilli</taxon>
        <taxon>Lactobacillales</taxon>
        <taxon>Carnobacteriaceae</taxon>
        <taxon>Trichococcus</taxon>
    </lineage>
</organism>
<sequence length="132" mass="14686">MGLFDNVKGFAEQAKDFSTKTAEHADSLSTDSVAKEANKYLLDGEQIIMAHKYWNDWACVTNKRLMFVEKEYTGLGRKELISIPFSSISEVNVDFGAVIGEVEVVTRSKTHELKLGKGAAQRFANAILNQIL</sequence>
<feature type="domain" description="Bacterial Pleckstrin homology" evidence="1">
    <location>
        <begin position="22"/>
        <end position="94"/>
    </location>
</feature>
<accession>A0A5C5E8D9</accession>
<protein>
    <submittedName>
        <fullName evidence="2">PH domain-containing protein</fullName>
    </submittedName>
</protein>
<proteinExistence type="predicted"/>
<dbReference type="InterPro" id="IPR012544">
    <property type="entry name" value="PHb"/>
</dbReference>
<dbReference type="AlphaFoldDB" id="A0A5C5E8D9"/>
<dbReference type="SUPFAM" id="SSF50729">
    <property type="entry name" value="PH domain-like"/>
    <property type="match status" value="1"/>
</dbReference>
<comment type="caution">
    <text evidence="2">The sequence shown here is derived from an EMBL/GenBank/DDBJ whole genome shotgun (WGS) entry which is preliminary data.</text>
</comment>
<keyword evidence="3" id="KW-1185">Reference proteome</keyword>
<dbReference type="RefSeq" id="WP_140185683.1">
    <property type="nucleotide sequence ID" value="NZ_VENO01000002.1"/>
</dbReference>
<dbReference type="InterPro" id="IPR037063">
    <property type="entry name" value="PHb_sf"/>
</dbReference>
<evidence type="ECO:0000313" key="3">
    <source>
        <dbReference type="Proteomes" id="UP000313395"/>
    </source>
</evidence>
<evidence type="ECO:0000259" key="1">
    <source>
        <dbReference type="Pfam" id="PF08000"/>
    </source>
</evidence>
<name>A0A5C5E8D9_9LACT</name>